<feature type="region of interest" description="Disordered" evidence="1">
    <location>
        <begin position="70"/>
        <end position="110"/>
    </location>
</feature>
<evidence type="ECO:0000313" key="3">
    <source>
        <dbReference type="Proteomes" id="UP001642501"/>
    </source>
</evidence>
<reference evidence="2 3" key="1">
    <citation type="submission" date="2024-01" db="EMBL/GenBank/DDBJ databases">
        <authorList>
            <person name="Allen C."/>
            <person name="Tagirdzhanova G."/>
        </authorList>
    </citation>
    <scope>NUCLEOTIDE SEQUENCE [LARGE SCALE GENOMIC DNA]</scope>
    <source>
        <strain evidence="2 3">CBS 573.63</strain>
    </source>
</reference>
<organism evidence="2 3">
    <name type="scientific">Sporothrix epigloea</name>
    <dbReference type="NCBI Taxonomy" id="1892477"/>
    <lineage>
        <taxon>Eukaryota</taxon>
        <taxon>Fungi</taxon>
        <taxon>Dikarya</taxon>
        <taxon>Ascomycota</taxon>
        <taxon>Pezizomycotina</taxon>
        <taxon>Sordariomycetes</taxon>
        <taxon>Sordariomycetidae</taxon>
        <taxon>Ophiostomatales</taxon>
        <taxon>Ophiostomataceae</taxon>
        <taxon>Sporothrix</taxon>
    </lineage>
</organism>
<comment type="caution">
    <text evidence="2">The sequence shown here is derived from an EMBL/GenBank/DDBJ whole genome shotgun (WGS) entry which is preliminary data.</text>
</comment>
<evidence type="ECO:0000313" key="2">
    <source>
        <dbReference type="EMBL" id="CAK7272022.1"/>
    </source>
</evidence>
<proteinExistence type="predicted"/>
<gene>
    <name evidence="2" type="ORF">SEPCBS57363_004922</name>
</gene>
<name>A0ABP0DXJ5_9PEZI</name>
<dbReference type="Pfam" id="PF09428">
    <property type="entry name" value="DUF2011"/>
    <property type="match status" value="1"/>
</dbReference>
<feature type="compositionally biased region" description="Basic residues" evidence="1">
    <location>
        <begin position="333"/>
        <end position="352"/>
    </location>
</feature>
<feature type="region of interest" description="Disordered" evidence="1">
    <location>
        <begin position="309"/>
        <end position="370"/>
    </location>
</feature>
<accession>A0ABP0DXJ5</accession>
<dbReference type="EMBL" id="CAWUOM010000099">
    <property type="protein sequence ID" value="CAK7272022.1"/>
    <property type="molecule type" value="Genomic_DNA"/>
</dbReference>
<dbReference type="Proteomes" id="UP001642501">
    <property type="component" value="Unassembled WGS sequence"/>
</dbReference>
<dbReference type="InterPro" id="IPR018555">
    <property type="entry name" value="C630.06c-like"/>
</dbReference>
<feature type="region of interest" description="Disordered" evidence="1">
    <location>
        <begin position="1"/>
        <end position="37"/>
    </location>
</feature>
<evidence type="ECO:0000256" key="1">
    <source>
        <dbReference type="SAM" id="MobiDB-lite"/>
    </source>
</evidence>
<protein>
    <submittedName>
        <fullName evidence="2">Uncharacterized protein</fullName>
    </submittedName>
</protein>
<sequence>MPSDIMTNARAVRREDLFQEEKSLGDGHYARKDDEEAGEAAAARAALDAYMEDTLGLQFSLASQWTAPPEPVVVDAGEAKNVDSDLFMDSSDDDDGGDSAADGARKPLSEKAQSVTEFAFRMFSGSGKAAVKAKDRDATEPAASPSVPAPIVFLDDGDGTEALGPGSIVNPPRPLDFYLAGKPSPEALAQYAQITLTGEDIQAASSTRAWGWEVPWRVRTVLRAESKAAMRALVTHALSPEDATALSTDLERLLASAANAVPPWASSMSPEPTPLPLYRQPPSAQMTIEEATRKRCRPGKQYRIKLRKRAQARREKAAKAAAQKQSKEEHLLEKKKRLNRSKKLRRREKKRQVKGDDGEEGGDSGNSEDE</sequence>
<feature type="compositionally biased region" description="Basic and acidic residues" evidence="1">
    <location>
        <begin position="12"/>
        <end position="34"/>
    </location>
</feature>
<keyword evidence="3" id="KW-1185">Reference proteome</keyword>
<feature type="compositionally biased region" description="Acidic residues" evidence="1">
    <location>
        <begin position="357"/>
        <end position="370"/>
    </location>
</feature>